<dbReference type="EMBL" id="CCMZ01000028">
    <property type="protein sequence ID" value="CDX20885.1"/>
    <property type="molecule type" value="Genomic_DNA"/>
</dbReference>
<protein>
    <recommendedName>
        <fullName evidence="4">Transposase</fullName>
    </recommendedName>
</protein>
<dbReference type="AlphaFoldDB" id="A0A090E1F5"/>
<feature type="compositionally biased region" description="Basic residues" evidence="1">
    <location>
        <begin position="187"/>
        <end position="196"/>
    </location>
</feature>
<name>A0A090E1F5_MESPL</name>
<evidence type="ECO:0000313" key="3">
    <source>
        <dbReference type="Proteomes" id="UP000045285"/>
    </source>
</evidence>
<sequence>MSRRVAPYPLIERFTTRLPQDGLWAGSAQYDPPSAAEPPPDWAQVQPRRFASRLAWPPQAPRTSLLQSRRHDVEISIRGVLRGFGLGPTTLKTFERRVRELVAHNGTLQQIAEALLKTGAVLPCEFKTIEKRLVGLARRDAQVRNLMSVRGLSSTFSAAIDDLSRLRSCRTVGAHSQGRPSQPKVWPRPRRPVYAV</sequence>
<accession>A0A090E1F5</accession>
<gene>
    <name evidence="2" type="ORF">MPL3356_340074</name>
</gene>
<keyword evidence="3" id="KW-1185">Reference proteome</keyword>
<evidence type="ECO:0008006" key="4">
    <source>
        <dbReference type="Google" id="ProtNLM"/>
    </source>
</evidence>
<evidence type="ECO:0000256" key="1">
    <source>
        <dbReference type="SAM" id="MobiDB-lite"/>
    </source>
</evidence>
<dbReference type="Proteomes" id="UP000045285">
    <property type="component" value="Unassembled WGS sequence"/>
</dbReference>
<evidence type="ECO:0000313" key="2">
    <source>
        <dbReference type="EMBL" id="CDX20885.1"/>
    </source>
</evidence>
<proteinExistence type="predicted"/>
<feature type="region of interest" description="Disordered" evidence="1">
    <location>
        <begin position="172"/>
        <end position="196"/>
    </location>
</feature>
<organism evidence="2 3">
    <name type="scientific">Mesorhizobium plurifarium</name>
    <dbReference type="NCBI Taxonomy" id="69974"/>
    <lineage>
        <taxon>Bacteria</taxon>
        <taxon>Pseudomonadati</taxon>
        <taxon>Pseudomonadota</taxon>
        <taxon>Alphaproteobacteria</taxon>
        <taxon>Hyphomicrobiales</taxon>
        <taxon>Phyllobacteriaceae</taxon>
        <taxon>Mesorhizobium</taxon>
    </lineage>
</organism>
<reference evidence="3" key="1">
    <citation type="submission" date="2014-08" db="EMBL/GenBank/DDBJ databases">
        <authorList>
            <person name="Moulin L."/>
        </authorList>
    </citation>
    <scope>NUCLEOTIDE SEQUENCE [LARGE SCALE GENOMIC DNA]</scope>
</reference>